<dbReference type="EMBL" id="CAJNOU010006388">
    <property type="protein sequence ID" value="CAF1503809.1"/>
    <property type="molecule type" value="Genomic_DNA"/>
</dbReference>
<evidence type="ECO:0000313" key="2">
    <source>
        <dbReference type="EMBL" id="CAF1503809.1"/>
    </source>
</evidence>
<organism evidence="2 3">
    <name type="scientific">Rotaria sordida</name>
    <dbReference type="NCBI Taxonomy" id="392033"/>
    <lineage>
        <taxon>Eukaryota</taxon>
        <taxon>Metazoa</taxon>
        <taxon>Spiralia</taxon>
        <taxon>Gnathifera</taxon>
        <taxon>Rotifera</taxon>
        <taxon>Eurotatoria</taxon>
        <taxon>Bdelloidea</taxon>
        <taxon>Philodinida</taxon>
        <taxon>Philodinidae</taxon>
        <taxon>Rotaria</taxon>
    </lineage>
</organism>
<evidence type="ECO:0000313" key="3">
    <source>
        <dbReference type="Proteomes" id="UP000663889"/>
    </source>
</evidence>
<protein>
    <submittedName>
        <fullName evidence="2">Uncharacterized protein</fullName>
    </submittedName>
</protein>
<dbReference type="EMBL" id="CAJNOO010003058">
    <property type="protein sequence ID" value="CAF1315338.1"/>
    <property type="molecule type" value="Genomic_DNA"/>
</dbReference>
<accession>A0A815T6P1</accession>
<name>A0A815T6P1_9BILA</name>
<evidence type="ECO:0000313" key="1">
    <source>
        <dbReference type="EMBL" id="CAF1315338.1"/>
    </source>
</evidence>
<dbReference type="Proteomes" id="UP000663889">
    <property type="component" value="Unassembled WGS sequence"/>
</dbReference>
<comment type="caution">
    <text evidence="2">The sequence shown here is derived from an EMBL/GenBank/DDBJ whole genome shotgun (WGS) entry which is preliminary data.</text>
</comment>
<proteinExistence type="predicted"/>
<dbReference type="AlphaFoldDB" id="A0A815T6P1"/>
<dbReference type="OrthoDB" id="10008613at2759"/>
<gene>
    <name evidence="1" type="ORF">RFH988_LOCUS30470</name>
    <name evidence="2" type="ORF">SEV965_LOCUS36211</name>
</gene>
<dbReference type="Proteomes" id="UP000663882">
    <property type="component" value="Unassembled WGS sequence"/>
</dbReference>
<sequence length="228" mass="26077">MMNTTLNANQLNHKKTDETSTDKLLDEALLTWHMTFHNRQKDGVDNYKAVKIAELLDRIIDNSSVANKFSLNCESVVNNSTTDPSKHFLKDASENHDSTADRCESFPEQAAELIRQITYVENRLSLQPRRTPTPSSMINSMQSVRMSTSDTIISSVTNNVYSRRFDDIICKYKKSISKEHYELNQLQQNELSSLIIKLREELFCDAPPVLSNSKKSDDVIEKHHCGNH</sequence>
<reference evidence="2" key="1">
    <citation type="submission" date="2021-02" db="EMBL/GenBank/DDBJ databases">
        <authorList>
            <person name="Nowell W R."/>
        </authorList>
    </citation>
    <scope>NUCLEOTIDE SEQUENCE</scope>
</reference>